<protein>
    <submittedName>
        <fullName evidence="2">Uncharacterized protein</fullName>
    </submittedName>
</protein>
<dbReference type="EMBL" id="BGZK01000801">
    <property type="protein sequence ID" value="GBP61015.1"/>
    <property type="molecule type" value="Genomic_DNA"/>
</dbReference>
<dbReference type="OrthoDB" id="264785at2759"/>
<organism evidence="2 3">
    <name type="scientific">Eumeta variegata</name>
    <name type="common">Bagworm moth</name>
    <name type="synonym">Eumeta japonica</name>
    <dbReference type="NCBI Taxonomy" id="151549"/>
    <lineage>
        <taxon>Eukaryota</taxon>
        <taxon>Metazoa</taxon>
        <taxon>Ecdysozoa</taxon>
        <taxon>Arthropoda</taxon>
        <taxon>Hexapoda</taxon>
        <taxon>Insecta</taxon>
        <taxon>Pterygota</taxon>
        <taxon>Neoptera</taxon>
        <taxon>Endopterygota</taxon>
        <taxon>Lepidoptera</taxon>
        <taxon>Glossata</taxon>
        <taxon>Ditrysia</taxon>
        <taxon>Tineoidea</taxon>
        <taxon>Psychidae</taxon>
        <taxon>Oiketicinae</taxon>
        <taxon>Eumeta</taxon>
    </lineage>
</organism>
<dbReference type="GO" id="GO:0003676">
    <property type="term" value="F:nucleic acid binding"/>
    <property type="evidence" value="ECO:0007669"/>
    <property type="project" value="InterPro"/>
</dbReference>
<comment type="caution">
    <text evidence="2">The sequence shown here is derived from an EMBL/GenBank/DDBJ whole genome shotgun (WGS) entry which is preliminary data.</text>
</comment>
<feature type="coiled-coil region" evidence="1">
    <location>
        <begin position="155"/>
        <end position="224"/>
    </location>
</feature>
<sequence length="247" mass="28042">MTPSELRMSMGGGDHLLLLWFPSMLKAHNEQYLSNPILPLVLEDLREEEGLKHYSDVYTKLYDFYMKIKGENVKLKDTLDGMQANTGILAHPIRSSDLAPCSFYLFSKIKEKLRGKCLTYAEEVVAAYEKTIEATYKCEWTECFSRFMINKQGRVKGAERAVAEYAKELTKANATINQLRDEISEAQLLADAMHARELTSVEALETIRKTVTRLEKELDAKKLAGDDDPYVPHAVIVTLLVVNALLY</sequence>
<proteinExistence type="predicted"/>
<dbReference type="AlphaFoldDB" id="A0A4C1XFN6"/>
<evidence type="ECO:0000313" key="3">
    <source>
        <dbReference type="Proteomes" id="UP000299102"/>
    </source>
</evidence>
<dbReference type="Proteomes" id="UP000299102">
    <property type="component" value="Unassembled WGS sequence"/>
</dbReference>
<gene>
    <name evidence="2" type="ORF">EVAR_51782_1</name>
</gene>
<name>A0A4C1XFN6_EUMVA</name>
<keyword evidence="1" id="KW-0175">Coiled coil</keyword>
<reference evidence="2 3" key="1">
    <citation type="journal article" date="2019" name="Commun. Biol.">
        <title>The bagworm genome reveals a unique fibroin gene that provides high tensile strength.</title>
        <authorList>
            <person name="Kono N."/>
            <person name="Nakamura H."/>
            <person name="Ohtoshi R."/>
            <person name="Tomita M."/>
            <person name="Numata K."/>
            <person name="Arakawa K."/>
        </authorList>
    </citation>
    <scope>NUCLEOTIDE SEQUENCE [LARGE SCALE GENOMIC DNA]</scope>
</reference>
<dbReference type="Gene3D" id="3.30.420.10">
    <property type="entry name" value="Ribonuclease H-like superfamily/Ribonuclease H"/>
    <property type="match status" value="1"/>
</dbReference>
<keyword evidence="3" id="KW-1185">Reference proteome</keyword>
<dbReference type="InterPro" id="IPR036397">
    <property type="entry name" value="RNaseH_sf"/>
</dbReference>
<evidence type="ECO:0000256" key="1">
    <source>
        <dbReference type="SAM" id="Coils"/>
    </source>
</evidence>
<evidence type="ECO:0000313" key="2">
    <source>
        <dbReference type="EMBL" id="GBP61015.1"/>
    </source>
</evidence>
<accession>A0A4C1XFN6</accession>